<accession>A0AA40E585</accession>
<reference evidence="1" key="1">
    <citation type="submission" date="2023-06" db="EMBL/GenBank/DDBJ databases">
        <title>Genome-scale phylogeny and comparative genomics of the fungal order Sordariales.</title>
        <authorList>
            <consortium name="Lawrence Berkeley National Laboratory"/>
            <person name="Hensen N."/>
            <person name="Bonometti L."/>
            <person name="Westerberg I."/>
            <person name="Brannstrom I.O."/>
            <person name="Guillou S."/>
            <person name="Cros-Aarteil S."/>
            <person name="Calhoun S."/>
            <person name="Haridas S."/>
            <person name="Kuo A."/>
            <person name="Mondo S."/>
            <person name="Pangilinan J."/>
            <person name="Riley R."/>
            <person name="Labutti K."/>
            <person name="Andreopoulos B."/>
            <person name="Lipzen A."/>
            <person name="Chen C."/>
            <person name="Yanf M."/>
            <person name="Daum C."/>
            <person name="Ng V."/>
            <person name="Clum A."/>
            <person name="Steindorff A."/>
            <person name="Ohm R."/>
            <person name="Martin F."/>
            <person name="Silar P."/>
            <person name="Natvig D."/>
            <person name="Lalanne C."/>
            <person name="Gautier V."/>
            <person name="Ament-Velasquez S.L."/>
            <person name="Kruys A."/>
            <person name="Hutchinson M.I."/>
            <person name="Powell A.J."/>
            <person name="Barry K."/>
            <person name="Miller A.N."/>
            <person name="Grigoriev I.V."/>
            <person name="Debuchy R."/>
            <person name="Gladieux P."/>
            <person name="Thoren M.H."/>
            <person name="Johannesson H."/>
        </authorList>
    </citation>
    <scope>NUCLEOTIDE SEQUENCE</scope>
    <source>
        <strain evidence="1">SMH4607-1</strain>
    </source>
</reference>
<protein>
    <submittedName>
        <fullName evidence="1">Uncharacterized protein</fullName>
    </submittedName>
</protein>
<evidence type="ECO:0000313" key="2">
    <source>
        <dbReference type="Proteomes" id="UP001172102"/>
    </source>
</evidence>
<evidence type="ECO:0000313" key="1">
    <source>
        <dbReference type="EMBL" id="KAK0724416.1"/>
    </source>
</evidence>
<feature type="non-terminal residue" evidence="1">
    <location>
        <position position="1"/>
    </location>
</feature>
<name>A0AA40E585_9PEZI</name>
<organism evidence="1 2">
    <name type="scientific">Lasiosphaeris hirsuta</name>
    <dbReference type="NCBI Taxonomy" id="260670"/>
    <lineage>
        <taxon>Eukaryota</taxon>
        <taxon>Fungi</taxon>
        <taxon>Dikarya</taxon>
        <taxon>Ascomycota</taxon>
        <taxon>Pezizomycotina</taxon>
        <taxon>Sordariomycetes</taxon>
        <taxon>Sordariomycetidae</taxon>
        <taxon>Sordariales</taxon>
        <taxon>Lasiosphaeriaceae</taxon>
        <taxon>Lasiosphaeris</taxon>
    </lineage>
</organism>
<sequence length="63" mass="7122">QIEGYFVHRADALKAARSVLGECHEYPQLDRRDDVEEKGGWPFRDDMAVHAVAETGENYSVSV</sequence>
<proteinExistence type="predicted"/>
<comment type="caution">
    <text evidence="1">The sequence shown here is derived from an EMBL/GenBank/DDBJ whole genome shotgun (WGS) entry which is preliminary data.</text>
</comment>
<gene>
    <name evidence="1" type="ORF">B0H67DRAFT_448702</name>
</gene>
<dbReference type="EMBL" id="JAUKUA010000002">
    <property type="protein sequence ID" value="KAK0724416.1"/>
    <property type="molecule type" value="Genomic_DNA"/>
</dbReference>
<dbReference type="Proteomes" id="UP001172102">
    <property type="component" value="Unassembled WGS sequence"/>
</dbReference>
<dbReference type="AlphaFoldDB" id="A0AA40E585"/>
<keyword evidence="2" id="KW-1185">Reference proteome</keyword>
<feature type="non-terminal residue" evidence="1">
    <location>
        <position position="63"/>
    </location>
</feature>